<evidence type="ECO:0000256" key="1">
    <source>
        <dbReference type="SAM" id="MobiDB-lite"/>
    </source>
</evidence>
<protein>
    <submittedName>
        <fullName evidence="2">Uncharacterized protein</fullName>
    </submittedName>
</protein>
<reference evidence="2" key="1">
    <citation type="journal article" date="2020" name="Stud. Mycol.">
        <title>101 Dothideomycetes genomes: a test case for predicting lifestyles and emergence of pathogens.</title>
        <authorList>
            <person name="Haridas S."/>
            <person name="Albert R."/>
            <person name="Binder M."/>
            <person name="Bloem J."/>
            <person name="Labutti K."/>
            <person name="Salamov A."/>
            <person name="Andreopoulos B."/>
            <person name="Baker S."/>
            <person name="Barry K."/>
            <person name="Bills G."/>
            <person name="Bluhm B."/>
            <person name="Cannon C."/>
            <person name="Castanera R."/>
            <person name="Culley D."/>
            <person name="Daum C."/>
            <person name="Ezra D."/>
            <person name="Gonzalez J."/>
            <person name="Henrissat B."/>
            <person name="Kuo A."/>
            <person name="Liang C."/>
            <person name="Lipzen A."/>
            <person name="Lutzoni F."/>
            <person name="Magnuson J."/>
            <person name="Mondo S."/>
            <person name="Nolan M."/>
            <person name="Ohm R."/>
            <person name="Pangilinan J."/>
            <person name="Park H.-J."/>
            <person name="Ramirez L."/>
            <person name="Alfaro M."/>
            <person name="Sun H."/>
            <person name="Tritt A."/>
            <person name="Yoshinaga Y."/>
            <person name="Zwiers L.-H."/>
            <person name="Turgeon B."/>
            <person name="Goodwin S."/>
            <person name="Spatafora J."/>
            <person name="Crous P."/>
            <person name="Grigoriev I."/>
        </authorList>
    </citation>
    <scope>NUCLEOTIDE SEQUENCE</scope>
    <source>
        <strain evidence="2">CBS 123094</strain>
    </source>
</reference>
<accession>A0A6A5X3L8</accession>
<name>A0A6A5X3L8_9PLEO</name>
<evidence type="ECO:0000313" key="3">
    <source>
        <dbReference type="Proteomes" id="UP000799779"/>
    </source>
</evidence>
<keyword evidence="3" id="KW-1185">Reference proteome</keyword>
<proteinExistence type="predicted"/>
<feature type="compositionally biased region" description="Pro residues" evidence="1">
    <location>
        <begin position="48"/>
        <end position="60"/>
    </location>
</feature>
<dbReference type="Proteomes" id="UP000799779">
    <property type="component" value="Unassembled WGS sequence"/>
</dbReference>
<sequence length="102" mass="11415">MGRSIIETPKYVSYPPAPRPPRPYQSYPNPGPVRPGPGLEPMKAVTPKPFPRPSPYPEPYPGTEYAEDPQFPTPTRPTDLPERDPEYWPKPDPPPVVQSSVP</sequence>
<gene>
    <name evidence="2" type="ORF">P154DRAFT_529122</name>
</gene>
<feature type="compositionally biased region" description="Basic and acidic residues" evidence="1">
    <location>
        <begin position="79"/>
        <end position="89"/>
    </location>
</feature>
<dbReference type="EMBL" id="ML977557">
    <property type="protein sequence ID" value="KAF2007515.1"/>
    <property type="molecule type" value="Genomic_DNA"/>
</dbReference>
<dbReference type="AlphaFoldDB" id="A0A6A5X3L8"/>
<feature type="compositionally biased region" description="Pro residues" evidence="1">
    <location>
        <begin position="15"/>
        <end position="35"/>
    </location>
</feature>
<organism evidence="2 3">
    <name type="scientific">Amniculicola lignicola CBS 123094</name>
    <dbReference type="NCBI Taxonomy" id="1392246"/>
    <lineage>
        <taxon>Eukaryota</taxon>
        <taxon>Fungi</taxon>
        <taxon>Dikarya</taxon>
        <taxon>Ascomycota</taxon>
        <taxon>Pezizomycotina</taxon>
        <taxon>Dothideomycetes</taxon>
        <taxon>Pleosporomycetidae</taxon>
        <taxon>Pleosporales</taxon>
        <taxon>Amniculicolaceae</taxon>
        <taxon>Amniculicola</taxon>
    </lineage>
</organism>
<evidence type="ECO:0000313" key="2">
    <source>
        <dbReference type="EMBL" id="KAF2007515.1"/>
    </source>
</evidence>
<feature type="region of interest" description="Disordered" evidence="1">
    <location>
        <begin position="1"/>
        <end position="102"/>
    </location>
</feature>